<name>S7VER3_9BACT</name>
<gene>
    <name evidence="2" type="ORF">ADICYQ_2487</name>
</gene>
<reference evidence="2 3" key="1">
    <citation type="journal article" date="2013" name="Genome Announc.">
        <title>Draft Genome Sequence of Cyclobacterium qasimii Strain M12-11BT, Isolated from Arctic Marine Sediment.</title>
        <authorList>
            <person name="Shivaji S."/>
            <person name="Ara S."/>
            <person name="Singh A."/>
            <person name="Kumar Pinnaka A."/>
        </authorList>
    </citation>
    <scope>NUCLEOTIDE SEQUENCE [LARGE SCALE GENOMIC DNA]</scope>
    <source>
        <strain evidence="2 3">M12-11B</strain>
    </source>
</reference>
<dbReference type="EMBL" id="ATNM01000098">
    <property type="protein sequence ID" value="EPR68521.1"/>
    <property type="molecule type" value="Genomic_DNA"/>
</dbReference>
<evidence type="ECO:0000313" key="3">
    <source>
        <dbReference type="Proteomes" id="UP000014974"/>
    </source>
</evidence>
<dbReference type="STRING" id="641524.ADICYQ_2487"/>
<evidence type="ECO:0000313" key="2">
    <source>
        <dbReference type="EMBL" id="EPR68521.1"/>
    </source>
</evidence>
<sequence length="66" mass="7087">MQKGADDLLKQSFQVGMLGIVFAVIPLVVKAMIQPDMAYMGLFAGLGIGLQLLGLSLAVLVLRRKK</sequence>
<keyword evidence="1" id="KW-0472">Membrane</keyword>
<keyword evidence="1" id="KW-0812">Transmembrane</keyword>
<comment type="caution">
    <text evidence="2">The sequence shown here is derived from an EMBL/GenBank/DDBJ whole genome shotgun (WGS) entry which is preliminary data.</text>
</comment>
<protein>
    <submittedName>
        <fullName evidence="2">Uncharacterized protein</fullName>
    </submittedName>
</protein>
<dbReference type="Proteomes" id="UP000014974">
    <property type="component" value="Unassembled WGS sequence"/>
</dbReference>
<accession>S7VER3</accession>
<feature type="transmembrane region" description="Helical" evidence="1">
    <location>
        <begin position="12"/>
        <end position="33"/>
    </location>
</feature>
<feature type="transmembrane region" description="Helical" evidence="1">
    <location>
        <begin position="39"/>
        <end position="62"/>
    </location>
</feature>
<organism evidence="2 3">
    <name type="scientific">Cyclobacterium qasimii M12-11B</name>
    <dbReference type="NCBI Taxonomy" id="641524"/>
    <lineage>
        <taxon>Bacteria</taxon>
        <taxon>Pseudomonadati</taxon>
        <taxon>Bacteroidota</taxon>
        <taxon>Cytophagia</taxon>
        <taxon>Cytophagales</taxon>
        <taxon>Cyclobacteriaceae</taxon>
        <taxon>Cyclobacterium</taxon>
    </lineage>
</organism>
<evidence type="ECO:0000256" key="1">
    <source>
        <dbReference type="SAM" id="Phobius"/>
    </source>
</evidence>
<keyword evidence="1" id="KW-1133">Transmembrane helix</keyword>
<proteinExistence type="predicted"/>
<dbReference type="AlphaFoldDB" id="S7VER3"/>